<reference evidence="2" key="1">
    <citation type="submission" date="2024-05" db="EMBL/GenBank/DDBJ databases">
        <title>Planctomycetes of the genus Singulisphaera possess chitinolytic capabilities.</title>
        <authorList>
            <person name="Ivanova A."/>
        </authorList>
    </citation>
    <scope>NUCLEOTIDE SEQUENCE</scope>
    <source>
        <strain evidence="2">Ch08T</strain>
    </source>
</reference>
<dbReference type="CDD" id="cd00038">
    <property type="entry name" value="CAP_ED"/>
    <property type="match status" value="1"/>
</dbReference>
<dbReference type="Pfam" id="PF00027">
    <property type="entry name" value="cNMP_binding"/>
    <property type="match status" value="1"/>
</dbReference>
<feature type="domain" description="Cyclic nucleotide-binding" evidence="1">
    <location>
        <begin position="15"/>
        <end position="117"/>
    </location>
</feature>
<evidence type="ECO:0000313" key="2">
    <source>
        <dbReference type="EMBL" id="XBH05998.1"/>
    </source>
</evidence>
<gene>
    <name evidence="2" type="ORF">V5E97_08185</name>
</gene>
<organism evidence="2">
    <name type="scientific">Singulisphaera sp. Ch08</name>
    <dbReference type="NCBI Taxonomy" id="3120278"/>
    <lineage>
        <taxon>Bacteria</taxon>
        <taxon>Pseudomonadati</taxon>
        <taxon>Planctomycetota</taxon>
        <taxon>Planctomycetia</taxon>
        <taxon>Isosphaerales</taxon>
        <taxon>Isosphaeraceae</taxon>
        <taxon>Singulisphaera</taxon>
    </lineage>
</organism>
<evidence type="ECO:0000259" key="1">
    <source>
        <dbReference type="PROSITE" id="PS50042"/>
    </source>
</evidence>
<dbReference type="PROSITE" id="PS50042">
    <property type="entry name" value="CNMP_BINDING_3"/>
    <property type="match status" value="1"/>
</dbReference>
<dbReference type="SUPFAM" id="SSF51206">
    <property type="entry name" value="cAMP-binding domain-like"/>
    <property type="match status" value="1"/>
</dbReference>
<proteinExistence type="predicted"/>
<dbReference type="InterPro" id="IPR000595">
    <property type="entry name" value="cNMP-bd_dom"/>
</dbReference>
<dbReference type="InterPro" id="IPR014710">
    <property type="entry name" value="RmlC-like_jellyroll"/>
</dbReference>
<accession>A0AAU7CLW1</accession>
<dbReference type="Gene3D" id="2.60.120.10">
    <property type="entry name" value="Jelly Rolls"/>
    <property type="match status" value="1"/>
</dbReference>
<dbReference type="RefSeq" id="WP_406698849.1">
    <property type="nucleotide sequence ID" value="NZ_CP155447.1"/>
</dbReference>
<protein>
    <submittedName>
        <fullName evidence="2">Cyclic nucleotide-binding domain-containing protein</fullName>
    </submittedName>
</protein>
<dbReference type="InterPro" id="IPR018490">
    <property type="entry name" value="cNMP-bd_dom_sf"/>
</dbReference>
<sequence length="177" mass="19429">MVKADVAEQFLAAPLLVDVDLDARRALLAILEESHSPANAVLLEQGEPNDHLSFLIEGSAVIERSLPGGRKETLAHLTAPAVFGTTSFFRPTPPTITVRAATDVCILTMGHPAHEKLRRDNPRTAEALALAVVRVLAERFDLLDKRVSDFLAQHADDQPKTTEWSGFRARLFEDSNI</sequence>
<dbReference type="SMART" id="SM00100">
    <property type="entry name" value="cNMP"/>
    <property type="match status" value="1"/>
</dbReference>
<name>A0AAU7CLW1_9BACT</name>
<dbReference type="AlphaFoldDB" id="A0AAU7CLW1"/>
<dbReference type="EMBL" id="CP155447">
    <property type="protein sequence ID" value="XBH05998.1"/>
    <property type="molecule type" value="Genomic_DNA"/>
</dbReference>